<dbReference type="PANTHER" id="PTHR42917">
    <property type="entry name" value="2,4-DIENOYL-COA REDUCTASE"/>
    <property type="match status" value="1"/>
</dbReference>
<dbReference type="InterPro" id="IPR013785">
    <property type="entry name" value="Aldolase_TIM"/>
</dbReference>
<comment type="similarity">
    <text evidence="3">In the N-terminal section; belongs to the NADH:flavin oxidoreductase/NADH oxidase family.</text>
</comment>
<dbReference type="SUPFAM" id="SSF51395">
    <property type="entry name" value="FMN-linked oxidoreductases"/>
    <property type="match status" value="1"/>
</dbReference>
<dbReference type="InterPro" id="IPR036188">
    <property type="entry name" value="FAD/NAD-bd_sf"/>
</dbReference>
<evidence type="ECO:0000256" key="3">
    <source>
        <dbReference type="ARBA" id="ARBA00011048"/>
    </source>
</evidence>
<dbReference type="Pfam" id="PF07992">
    <property type="entry name" value="Pyr_redox_2"/>
    <property type="match status" value="1"/>
</dbReference>
<keyword evidence="5" id="KW-0288">FMN</keyword>
<evidence type="ECO:0000259" key="11">
    <source>
        <dbReference type="Pfam" id="PF07992"/>
    </source>
</evidence>
<gene>
    <name evidence="12" type="ORF">Q3982_04910</name>
</gene>
<comment type="caution">
    <text evidence="12">The sequence shown here is derived from an EMBL/GenBank/DDBJ whole genome shotgun (WGS) entry which is preliminary data.</text>
</comment>
<dbReference type="GO" id="GO:0051536">
    <property type="term" value="F:iron-sulfur cluster binding"/>
    <property type="evidence" value="ECO:0007669"/>
    <property type="project" value="UniProtKB-KW"/>
</dbReference>
<reference evidence="12" key="1">
    <citation type="submission" date="2023-07" db="EMBL/GenBank/DDBJ databases">
        <title>Between Cages and Wild: Unraveling the Impact of Captivity on Animal Microbiomes and Antimicrobial Resistance.</title>
        <authorList>
            <person name="Schmartz G.P."/>
            <person name="Rehner J."/>
            <person name="Schuff M.J."/>
            <person name="Becker S.L."/>
            <person name="Kravczyk M."/>
            <person name="Gurevich A."/>
            <person name="Francke R."/>
            <person name="Mueller R."/>
            <person name="Keller V."/>
            <person name="Keller A."/>
        </authorList>
    </citation>
    <scope>NUCLEOTIDE SEQUENCE</scope>
    <source>
        <strain evidence="12">S12M_St_49</strain>
    </source>
</reference>
<dbReference type="GO" id="GO:0046872">
    <property type="term" value="F:metal ion binding"/>
    <property type="evidence" value="ECO:0007669"/>
    <property type="project" value="UniProtKB-KW"/>
</dbReference>
<keyword evidence="8" id="KW-0408">Iron</keyword>
<feature type="domain" description="NADH:flavin oxidoreductase/NADH oxidase N-terminal" evidence="10">
    <location>
        <begin position="14"/>
        <end position="354"/>
    </location>
</feature>
<evidence type="ECO:0000256" key="4">
    <source>
        <dbReference type="ARBA" id="ARBA00022630"/>
    </source>
</evidence>
<dbReference type="PANTHER" id="PTHR42917:SF2">
    <property type="entry name" value="2,4-DIENOYL-COA REDUCTASE [(2E)-ENOYL-COA-PRODUCING]"/>
    <property type="match status" value="1"/>
</dbReference>
<dbReference type="AlphaFoldDB" id="A0AA43RK32"/>
<evidence type="ECO:0000313" key="12">
    <source>
        <dbReference type="EMBL" id="MDO4842000.1"/>
    </source>
</evidence>
<accession>A0AA43RK32</accession>
<evidence type="ECO:0000313" key="13">
    <source>
        <dbReference type="Proteomes" id="UP001168575"/>
    </source>
</evidence>
<dbReference type="SUPFAM" id="SSF51905">
    <property type="entry name" value="FAD/NAD(P)-binding domain"/>
    <property type="match status" value="1"/>
</dbReference>
<dbReference type="Gene3D" id="3.20.20.70">
    <property type="entry name" value="Aldolase class I"/>
    <property type="match status" value="1"/>
</dbReference>
<dbReference type="GO" id="GO:0010181">
    <property type="term" value="F:FMN binding"/>
    <property type="evidence" value="ECO:0007669"/>
    <property type="project" value="InterPro"/>
</dbReference>
<dbReference type="InterPro" id="IPR051793">
    <property type="entry name" value="NADH:flavin_oxidoreductase"/>
</dbReference>
<name>A0AA43RK32_9ACTN</name>
<keyword evidence="13" id="KW-1185">Reference proteome</keyword>
<dbReference type="GO" id="GO:0016491">
    <property type="term" value="F:oxidoreductase activity"/>
    <property type="evidence" value="ECO:0007669"/>
    <property type="project" value="UniProtKB-KW"/>
</dbReference>
<dbReference type="Gene3D" id="3.40.50.720">
    <property type="entry name" value="NAD(P)-binding Rossmann-like Domain"/>
    <property type="match status" value="1"/>
</dbReference>
<evidence type="ECO:0000256" key="6">
    <source>
        <dbReference type="ARBA" id="ARBA00022723"/>
    </source>
</evidence>
<evidence type="ECO:0000256" key="1">
    <source>
        <dbReference type="ARBA" id="ARBA00001917"/>
    </source>
</evidence>
<dbReference type="InterPro" id="IPR001155">
    <property type="entry name" value="OxRdtase_FMN_N"/>
</dbReference>
<comment type="cofactor">
    <cofactor evidence="1">
        <name>FMN</name>
        <dbReference type="ChEBI" id="CHEBI:58210"/>
    </cofactor>
</comment>
<dbReference type="PRINTS" id="PR00368">
    <property type="entry name" value="FADPNR"/>
</dbReference>
<evidence type="ECO:0000256" key="7">
    <source>
        <dbReference type="ARBA" id="ARBA00023002"/>
    </source>
</evidence>
<feature type="domain" description="FAD/NAD(P)-binding" evidence="11">
    <location>
        <begin position="406"/>
        <end position="634"/>
    </location>
</feature>
<keyword evidence="9" id="KW-0411">Iron-sulfur</keyword>
<keyword evidence="7" id="KW-0560">Oxidoreductase</keyword>
<evidence type="ECO:0000256" key="2">
    <source>
        <dbReference type="ARBA" id="ARBA00001966"/>
    </source>
</evidence>
<comment type="cofactor">
    <cofactor evidence="2">
        <name>[4Fe-4S] cluster</name>
        <dbReference type="ChEBI" id="CHEBI:49883"/>
    </cofactor>
</comment>
<proteinExistence type="inferred from homology"/>
<organism evidence="12 13">
    <name type="scientific">Phoenicibacter congonensis</name>
    <dbReference type="NCBI Taxonomy" id="1944646"/>
    <lineage>
        <taxon>Bacteria</taxon>
        <taxon>Bacillati</taxon>
        <taxon>Actinomycetota</taxon>
        <taxon>Coriobacteriia</taxon>
        <taxon>Eggerthellales</taxon>
        <taxon>Eggerthellaceae</taxon>
        <taxon>Phoenicibacter</taxon>
    </lineage>
</organism>
<sequence length="666" mass="73000">RKDMKKQNQQFPHLLAPGKIGNLQLKNRVVMGPTETLYASSDGEITDKIIDYYVERARGGCGLITVHSAQGATKVDKIDPYPGSIRVDDNMYVPMMAELTEAIHRAGAKCTINVSTGGGAQSLGFPYDKGSQGVYNETRVAPGTLKSRFVGAPVRPLTKEEIKTMIDCFGYSCLNCKRAGFDAVTIHAIGGYLISEFLTPWFNNRTDEYGGSLENRYRLLHELILDIQAKCGKDFPIIVRWSVDEFLGDAGRGIEESKILAKWMEEDGVAALDCEAAVFETVEWMIPTIYQPKATLAYLAKEIKDVVSIPVFAQGRIFDAEVAENVIASGQADFVSLSREWIVEPNFVKKIEKGDLDGIRKCLNCNYCIGKRIFAQMPLRCTFNPIAGRESRFPKDSVGKAEVKKNVAIIGAGPAGLEAAYIAGQRGHNVTVYEASDRLCGGQLRMASSSPCKDILQHVPEFFKVQLERMDNVEIKLNTPVTESNVGDLNADYVLLATGATPLILPIPGIEKAKIAQDVLLHKAEVSGDIVICGGGQVGVETALELLERGHKVSIVEMLPDLILKEELMTRIVMMKKLAAAEVPVYCQHKVSRFSDGGVEIEDMQTGEKKLLACGDAVIAFGTKADNKLYDMLSERFDEVRIIGDAQTPDTITTAIHDGFFAALDI</sequence>
<evidence type="ECO:0000256" key="8">
    <source>
        <dbReference type="ARBA" id="ARBA00023004"/>
    </source>
</evidence>
<dbReference type="Gene3D" id="3.50.50.60">
    <property type="entry name" value="FAD/NAD(P)-binding domain"/>
    <property type="match status" value="1"/>
</dbReference>
<feature type="non-terminal residue" evidence="12">
    <location>
        <position position="1"/>
    </location>
</feature>
<keyword evidence="4" id="KW-0285">Flavoprotein</keyword>
<dbReference type="InterPro" id="IPR023753">
    <property type="entry name" value="FAD/NAD-binding_dom"/>
</dbReference>
<dbReference type="Pfam" id="PF00724">
    <property type="entry name" value="Oxidored_FMN"/>
    <property type="match status" value="1"/>
</dbReference>
<evidence type="ECO:0000256" key="9">
    <source>
        <dbReference type="ARBA" id="ARBA00023014"/>
    </source>
</evidence>
<keyword evidence="6" id="KW-0479">Metal-binding</keyword>
<protein>
    <submittedName>
        <fullName evidence="12">FAD-dependent oxidoreductase</fullName>
    </submittedName>
</protein>
<evidence type="ECO:0000256" key="5">
    <source>
        <dbReference type="ARBA" id="ARBA00022643"/>
    </source>
</evidence>
<dbReference type="EMBL" id="JAUMVS010000076">
    <property type="protein sequence ID" value="MDO4842000.1"/>
    <property type="molecule type" value="Genomic_DNA"/>
</dbReference>
<dbReference type="CDD" id="cd02803">
    <property type="entry name" value="OYE_like_FMN_family"/>
    <property type="match status" value="1"/>
</dbReference>
<evidence type="ECO:0000259" key="10">
    <source>
        <dbReference type="Pfam" id="PF00724"/>
    </source>
</evidence>
<dbReference type="PRINTS" id="PR00469">
    <property type="entry name" value="PNDRDTASEII"/>
</dbReference>
<dbReference type="Proteomes" id="UP001168575">
    <property type="component" value="Unassembled WGS sequence"/>
</dbReference>